<evidence type="ECO:0000313" key="2">
    <source>
        <dbReference type="EMBL" id="CAD8435119.1"/>
    </source>
</evidence>
<name>A0A7S0GSX0_MICPS</name>
<feature type="compositionally biased region" description="Basic and acidic residues" evidence="1">
    <location>
        <begin position="198"/>
        <end position="220"/>
    </location>
</feature>
<accession>A0A7S0GSX0</accession>
<feature type="compositionally biased region" description="Basic and acidic residues" evidence="1">
    <location>
        <begin position="68"/>
        <end position="100"/>
    </location>
</feature>
<feature type="compositionally biased region" description="Low complexity" evidence="1">
    <location>
        <begin position="112"/>
        <end position="125"/>
    </location>
</feature>
<gene>
    <name evidence="2" type="ORF">MSP1401_LOCUS3421</name>
</gene>
<feature type="compositionally biased region" description="Low complexity" evidence="1">
    <location>
        <begin position="235"/>
        <end position="257"/>
    </location>
</feature>
<reference evidence="2" key="1">
    <citation type="submission" date="2021-01" db="EMBL/GenBank/DDBJ databases">
        <authorList>
            <person name="Corre E."/>
            <person name="Pelletier E."/>
            <person name="Niang G."/>
            <person name="Scheremetjew M."/>
            <person name="Finn R."/>
            <person name="Kale V."/>
            <person name="Holt S."/>
            <person name="Cochrane G."/>
            <person name="Meng A."/>
            <person name="Brown T."/>
            <person name="Cohen L."/>
        </authorList>
    </citation>
    <scope>NUCLEOTIDE SEQUENCE</scope>
    <source>
        <strain evidence="2">CCAC1681</strain>
    </source>
</reference>
<organism evidence="2">
    <name type="scientific">Micromonas pusilla</name>
    <name type="common">Picoplanktonic green alga</name>
    <name type="synonym">Chromulina pusilla</name>
    <dbReference type="NCBI Taxonomy" id="38833"/>
    <lineage>
        <taxon>Eukaryota</taxon>
        <taxon>Viridiplantae</taxon>
        <taxon>Chlorophyta</taxon>
        <taxon>Mamiellophyceae</taxon>
        <taxon>Mamiellales</taxon>
        <taxon>Mamiellaceae</taxon>
        <taxon>Micromonas</taxon>
    </lineage>
</organism>
<sequence length="303" mass="31713">MVERVVALEASAREKDAYAASLEKRLLAQHRTMGEMTRAVGAETRRREARERSAKKNTRGKSGSPDSRSGDGDFDSGERSFGDEGSSGRRDDGREKDSKKSGRALDSAVAFLKGSGSRGKSLSPKSPEEKSVGASSSPTGFPRESARTDGWVPGAGGRTPTARDALRLARQAKVRTSSPSGEDAFDEGAVDDDESDESDGRSEAERETRLEMDAAARRVDFGFGVETPGAKEIAGSRAPSAAASPVTAPGTPGTAPGTPGGPGDAGDGSGEDFSMDGIEAYIANLHALHRKSELAVKTPRSKR</sequence>
<feature type="region of interest" description="Disordered" evidence="1">
    <location>
        <begin position="28"/>
        <end position="274"/>
    </location>
</feature>
<feature type="compositionally biased region" description="Gly residues" evidence="1">
    <location>
        <begin position="258"/>
        <end position="268"/>
    </location>
</feature>
<protein>
    <submittedName>
        <fullName evidence="2">Uncharacterized protein</fullName>
    </submittedName>
</protein>
<evidence type="ECO:0000256" key="1">
    <source>
        <dbReference type="SAM" id="MobiDB-lite"/>
    </source>
</evidence>
<proteinExistence type="predicted"/>
<feature type="compositionally biased region" description="Acidic residues" evidence="1">
    <location>
        <begin position="183"/>
        <end position="197"/>
    </location>
</feature>
<dbReference type="EMBL" id="HBEN01004215">
    <property type="protein sequence ID" value="CAD8435119.1"/>
    <property type="molecule type" value="Transcribed_RNA"/>
</dbReference>
<dbReference type="AlphaFoldDB" id="A0A7S0GSX0"/>
<feature type="compositionally biased region" description="Basic and acidic residues" evidence="1">
    <location>
        <begin position="43"/>
        <end position="54"/>
    </location>
</feature>